<dbReference type="PANTHER" id="PTHR21576">
    <property type="entry name" value="UNCHARACTERIZED NODULIN-LIKE PROTEIN"/>
    <property type="match status" value="1"/>
</dbReference>
<evidence type="ECO:0000256" key="1">
    <source>
        <dbReference type="ARBA" id="ARBA00004141"/>
    </source>
</evidence>
<evidence type="ECO:0000256" key="2">
    <source>
        <dbReference type="ARBA" id="ARBA00022692"/>
    </source>
</evidence>
<feature type="domain" description="NFD4 C-terminal" evidence="6">
    <location>
        <begin position="3"/>
        <end position="201"/>
    </location>
</feature>
<comment type="subcellular location">
    <subcellularLocation>
        <location evidence="1">Membrane</location>
        <topology evidence="1">Multi-pass membrane protein</topology>
    </subcellularLocation>
</comment>
<evidence type="ECO:0000256" key="4">
    <source>
        <dbReference type="ARBA" id="ARBA00023136"/>
    </source>
</evidence>
<dbReference type="InterPro" id="IPR036259">
    <property type="entry name" value="MFS_trans_sf"/>
</dbReference>
<name>A0AAW0M0E7_QUESU</name>
<sequence length="210" mass="22739">MAVIDNLGQICESLGYNDTTIYVSLISVWNFLGRVGGGYFSELVIRKYAYPRPVTMAVVQVIMAIGLFYATMGWPGEIYVLTVFIGLGYGAHWAIVPASASELFGLKSFGALYNFLTLASPVGSLIFSGVIASGIYDYYAELQAGLSHQNSEAMLAIPLRDDDLTCLGTICYSITFGILSGLCLVATVLSLIVVYRTKRVYANLYGNSRG</sequence>
<feature type="transmembrane region" description="Helical" evidence="5">
    <location>
        <begin position="53"/>
        <end position="72"/>
    </location>
</feature>
<dbReference type="AlphaFoldDB" id="A0AAW0M0E7"/>
<dbReference type="Pfam" id="PF23262">
    <property type="entry name" value="NFD4_C"/>
    <property type="match status" value="1"/>
</dbReference>
<feature type="transmembrane region" description="Helical" evidence="5">
    <location>
        <begin position="112"/>
        <end position="136"/>
    </location>
</feature>
<gene>
    <name evidence="7" type="primary">NFD4_17</name>
    <name evidence="7" type="ORF">CFP56_019730</name>
</gene>
<evidence type="ECO:0000256" key="5">
    <source>
        <dbReference type="SAM" id="Phobius"/>
    </source>
</evidence>
<dbReference type="GO" id="GO:0016020">
    <property type="term" value="C:membrane"/>
    <property type="evidence" value="ECO:0007669"/>
    <property type="project" value="UniProtKB-SubCell"/>
</dbReference>
<proteinExistence type="predicted"/>
<keyword evidence="4 5" id="KW-0472">Membrane</keyword>
<evidence type="ECO:0000259" key="6">
    <source>
        <dbReference type="Pfam" id="PF23262"/>
    </source>
</evidence>
<evidence type="ECO:0000313" key="7">
    <source>
        <dbReference type="EMBL" id="KAK7857140.1"/>
    </source>
</evidence>
<keyword evidence="3 5" id="KW-1133">Transmembrane helix</keyword>
<dbReference type="Gene3D" id="1.20.1250.20">
    <property type="entry name" value="MFS general substrate transporter like domains"/>
    <property type="match status" value="1"/>
</dbReference>
<accession>A0AAW0M0E7</accession>
<feature type="transmembrane region" description="Helical" evidence="5">
    <location>
        <begin position="78"/>
        <end position="100"/>
    </location>
</feature>
<protein>
    <submittedName>
        <fullName evidence="7">Protein nuclear fusion defective 4</fullName>
    </submittedName>
</protein>
<feature type="transmembrane region" description="Helical" evidence="5">
    <location>
        <begin position="20"/>
        <end position="41"/>
    </location>
</feature>
<reference evidence="7" key="2">
    <citation type="journal article" date="2018" name="Sci. Data">
        <title>The draft genome sequence of cork oak.</title>
        <authorList>
            <person name="Ramos A.M."/>
            <person name="Usie A."/>
            <person name="Barbosa P."/>
            <person name="Barros P.M."/>
            <person name="Capote T."/>
            <person name="Chaves I."/>
            <person name="Simoes F."/>
            <person name="Abreu I."/>
            <person name="Carrasquinho I."/>
            <person name="Faro C."/>
            <person name="Guimaraes J.B."/>
            <person name="Mendonca D."/>
            <person name="Nobrega F."/>
            <person name="Rodrigues L."/>
            <person name="Saibo N.J.M."/>
            <person name="Varela M.C."/>
            <person name="Egas C."/>
            <person name="Matos J."/>
            <person name="Miguel C.M."/>
            <person name="Oliveira M.M."/>
            <person name="Ricardo C.P."/>
            <person name="Goncalves S."/>
        </authorList>
    </citation>
    <scope>NUCLEOTIDE SEQUENCE [LARGE SCALE GENOMIC DNA]</scope>
    <source>
        <strain evidence="7">HL8</strain>
    </source>
</reference>
<dbReference type="SUPFAM" id="SSF103473">
    <property type="entry name" value="MFS general substrate transporter"/>
    <property type="match status" value="1"/>
</dbReference>
<dbReference type="PANTHER" id="PTHR21576:SF44">
    <property type="entry name" value="MAJOR FACILITATOR SUPERFAMILY PROTEIN"/>
    <property type="match status" value="1"/>
</dbReference>
<dbReference type="EMBL" id="PKMF04000030">
    <property type="protein sequence ID" value="KAK7857140.1"/>
    <property type="molecule type" value="Genomic_DNA"/>
</dbReference>
<reference evidence="7" key="1">
    <citation type="submission" date="2017-12" db="EMBL/GenBank/DDBJ databases">
        <authorList>
            <person name="Barbosa P."/>
            <person name="Usie A."/>
            <person name="Ramos A.M."/>
        </authorList>
    </citation>
    <scope>NUCLEOTIDE SEQUENCE</scope>
    <source>
        <strain evidence="7">HL8</strain>
        <tissue evidence="7">Leaves</tissue>
    </source>
</reference>
<comment type="caution">
    <text evidence="7">The sequence shown here is derived from an EMBL/GenBank/DDBJ whole genome shotgun (WGS) entry which is preliminary data.</text>
</comment>
<evidence type="ECO:0000256" key="3">
    <source>
        <dbReference type="ARBA" id="ARBA00022989"/>
    </source>
</evidence>
<organism evidence="7">
    <name type="scientific">Quercus suber</name>
    <name type="common">Cork oak</name>
    <dbReference type="NCBI Taxonomy" id="58331"/>
    <lineage>
        <taxon>Eukaryota</taxon>
        <taxon>Viridiplantae</taxon>
        <taxon>Streptophyta</taxon>
        <taxon>Embryophyta</taxon>
        <taxon>Tracheophyta</taxon>
        <taxon>Spermatophyta</taxon>
        <taxon>Magnoliopsida</taxon>
        <taxon>eudicotyledons</taxon>
        <taxon>Gunneridae</taxon>
        <taxon>Pentapetalae</taxon>
        <taxon>rosids</taxon>
        <taxon>fabids</taxon>
        <taxon>Fagales</taxon>
        <taxon>Fagaceae</taxon>
        <taxon>Quercus</taxon>
    </lineage>
</organism>
<feature type="transmembrane region" description="Helical" evidence="5">
    <location>
        <begin position="172"/>
        <end position="195"/>
    </location>
</feature>
<dbReference type="InterPro" id="IPR056555">
    <property type="entry name" value="NFD4_C"/>
</dbReference>
<keyword evidence="2 5" id="KW-0812">Transmembrane</keyword>
<reference evidence="7" key="3">
    <citation type="submission" date="2023-07" db="EMBL/GenBank/DDBJ databases">
        <title>An improved reference 1 genome and first organelle genomes of Quercus suber.</title>
        <authorList>
            <consortium name="Genosuber Consortium"/>
            <person name="Usie A."/>
            <person name="Serra O."/>
            <person name="Barros P."/>
        </authorList>
    </citation>
    <scope>NUCLEOTIDE SEQUENCE</scope>
    <source>
        <strain evidence="7">HL8</strain>
        <tissue evidence="7">Leaves</tissue>
    </source>
</reference>